<proteinExistence type="predicted"/>
<name>A0A8S5T6S0_9CAUD</name>
<evidence type="ECO:0000313" key="1">
    <source>
        <dbReference type="EMBL" id="DAF58458.1"/>
    </source>
</evidence>
<protein>
    <submittedName>
        <fullName evidence="1">Virion morphogenesis protein</fullName>
    </submittedName>
</protein>
<sequence length="189" mass="22279">MRSSRQVFEDIKQEVRGGLTSEFHENFRRKAFFDRPWKPRSEGGWKSSRKRAQRGSLLLVTGKLRRSLKGQVMPSGVSFTSAMPYASLHNEGFNGEVTVPQHTRKETTAIRLVKGKRGLKRKRVKVRSHKVRSFKRRLRMPQRRFVGNHPKVEELIQRIVTKHVDLWREELNARLRRAERPHQSLIINH</sequence>
<dbReference type="InterPro" id="IPR006522">
    <property type="entry name" value="Phage_virion_morphogenesis"/>
</dbReference>
<dbReference type="Pfam" id="PF05069">
    <property type="entry name" value="Phage_tail_S"/>
    <property type="match status" value="1"/>
</dbReference>
<dbReference type="EMBL" id="BK032753">
    <property type="protein sequence ID" value="DAF58458.1"/>
    <property type="molecule type" value="Genomic_DNA"/>
</dbReference>
<accession>A0A8S5T6S0</accession>
<organism evidence="1">
    <name type="scientific">Myoviridae sp. ctLIM9</name>
    <dbReference type="NCBI Taxonomy" id="2827678"/>
    <lineage>
        <taxon>Viruses</taxon>
        <taxon>Duplodnaviria</taxon>
        <taxon>Heunggongvirae</taxon>
        <taxon>Uroviricota</taxon>
        <taxon>Caudoviricetes</taxon>
    </lineage>
</organism>
<reference evidence="1" key="1">
    <citation type="journal article" date="2021" name="Proc. Natl. Acad. Sci. U.S.A.">
        <title>A Catalog of Tens of Thousands of Viruses from Human Metagenomes Reveals Hidden Associations with Chronic Diseases.</title>
        <authorList>
            <person name="Tisza M.J."/>
            <person name="Buck C.B."/>
        </authorList>
    </citation>
    <scope>NUCLEOTIDE SEQUENCE</scope>
    <source>
        <strain evidence="1">CtLIM9</strain>
    </source>
</reference>